<evidence type="ECO:0000313" key="1">
    <source>
        <dbReference type="EMBL" id="AHY84158.1"/>
    </source>
</evidence>
<protein>
    <submittedName>
        <fullName evidence="1">Uncharacterized protein</fullName>
    </submittedName>
</protein>
<keyword evidence="2" id="KW-1185">Reference proteome</keyword>
<sequence length="184" mass="20663">MTNPTVPPALAQLPQFTAAYWEKAPREKAKLKITRITKKDDGYIEFVFEDGTAFMRNAGEFDMAIFETLHANSVVYVETFNVSLVTGMWVPDKGWVFRMTAQDLANYAKTVASAGHAVREQARREMENFIALALEEGIREQVDEVIKHDEFVIELGDGGPTICTDTLAKFLTNALEVAKLSQQR</sequence>
<name>A0A023ZXK8_9CAUD</name>
<accession>A0A023ZXK8</accession>
<dbReference type="RefSeq" id="YP_009031594.1">
    <property type="nucleotide sequence ID" value="NC_024138.1"/>
</dbReference>
<gene>
    <name evidence="1" type="primary">84</name>
    <name evidence="1" type="ORF">PBI_MOSMORIS_84</name>
</gene>
<reference evidence="1 2" key="1">
    <citation type="submission" date="2014-03" db="EMBL/GenBank/DDBJ databases">
        <authorList>
            <person name="Bragg J."/>
            <person name="Dehn A."/>
            <person name="Hefner M."/>
            <person name="McHugh D."/>
            <person name="Petersen P."/>
            <person name="Zeba F."/>
            <person name="Zegers G.P."/>
            <person name="Page S.T."/>
            <person name="Bradley K.W."/>
            <person name="Clarke D.Q."/>
            <person name="Lewis M.F."/>
            <person name="Barker L.P."/>
            <person name="Bailey C."/>
            <person name="Asai D.J."/>
            <person name="Garber M.L."/>
            <person name="Bowman C.A."/>
            <person name="Russell D.A."/>
            <person name="Pope W.H."/>
            <person name="Jacobs-Sera D."/>
            <person name="Hendrix R.W."/>
            <person name="Hatfull G.F."/>
        </authorList>
    </citation>
    <scope>NUCLEOTIDE SEQUENCE [LARGE SCALE GENOMIC DNA]</scope>
</reference>
<dbReference type="EMBL" id="KJ538721">
    <property type="protein sequence ID" value="AHY84158.1"/>
    <property type="molecule type" value="Genomic_DNA"/>
</dbReference>
<proteinExistence type="predicted"/>
<organism evidence="1 2">
    <name type="scientific">Mycobacterium phage MosMoris</name>
    <dbReference type="NCBI Taxonomy" id="1471542"/>
    <lineage>
        <taxon>Viruses</taxon>
        <taxon>Duplodnaviria</taxon>
        <taxon>Heunggongvirae</taxon>
        <taxon>Uroviricota</taxon>
        <taxon>Caudoviricetes</taxon>
        <taxon>Marvinvirus</taxon>
        <taxon>Marvinvirus mosmoris</taxon>
    </lineage>
</organism>
<evidence type="ECO:0000313" key="2">
    <source>
        <dbReference type="Proteomes" id="UP000024435"/>
    </source>
</evidence>
<dbReference type="KEGG" id="vg:19487522"/>
<dbReference type="Proteomes" id="UP000024435">
    <property type="component" value="Segment"/>
</dbReference>
<dbReference type="GeneID" id="19487522"/>